<dbReference type="InterPro" id="IPR036732">
    <property type="entry name" value="AFP_Neu5c_C_sf"/>
</dbReference>
<feature type="compositionally biased region" description="Polar residues" evidence="1">
    <location>
        <begin position="178"/>
        <end position="195"/>
    </location>
</feature>
<dbReference type="InterPro" id="IPR013974">
    <property type="entry name" value="SAF"/>
</dbReference>
<dbReference type="CDD" id="cd11614">
    <property type="entry name" value="SAF_CpaB_FlgA_like"/>
    <property type="match status" value="1"/>
</dbReference>
<accession>A0ABT1YC02</accession>
<dbReference type="Pfam" id="PF16976">
    <property type="entry name" value="RcpC"/>
    <property type="match status" value="1"/>
</dbReference>
<organism evidence="3 4">
    <name type="scientific">Dehalobacterium formicoaceticum</name>
    <dbReference type="NCBI Taxonomy" id="51515"/>
    <lineage>
        <taxon>Bacteria</taxon>
        <taxon>Bacillati</taxon>
        <taxon>Bacillota</taxon>
        <taxon>Clostridia</taxon>
        <taxon>Eubacteriales</taxon>
        <taxon>Peptococcaceae</taxon>
        <taxon>Dehalobacterium</taxon>
    </lineage>
</organism>
<dbReference type="SMART" id="SM00858">
    <property type="entry name" value="SAF"/>
    <property type="match status" value="1"/>
</dbReference>
<evidence type="ECO:0000313" key="3">
    <source>
        <dbReference type="EMBL" id="MCR6547196.1"/>
    </source>
</evidence>
<comment type="caution">
    <text evidence="3">The sequence shown here is derived from an EMBL/GenBank/DDBJ whole genome shotgun (WGS) entry which is preliminary data.</text>
</comment>
<keyword evidence="4" id="KW-1185">Reference proteome</keyword>
<dbReference type="InterPro" id="IPR017592">
    <property type="entry name" value="Pilus_assmbl_Flp-typ_CpaB"/>
</dbReference>
<protein>
    <submittedName>
        <fullName evidence="3">Flp pilus assembly protein CpaB</fullName>
    </submittedName>
</protein>
<sequence>MKILKNRIFLSALCIIVAAAVSFVLLPRFYENKDATVMVLRAAEDIPAGTRIEDKHLVQAEVGKLGLPEDVINDKSQIVGKIAQTDIFKGDYFSPKKLGEYLADEKLDHIAKNNQRLITISVPSIAAGLSSHLQSGDIVTVAVFITKASDGQSASPQVILYPELKGLEVYSVENARTQSTTQVREQQAEGQSSSGDPVPKAVTLVATEAQATKLIEAEYTGKLHLIFEKRGASHER</sequence>
<evidence type="ECO:0000313" key="4">
    <source>
        <dbReference type="Proteomes" id="UP001524944"/>
    </source>
</evidence>
<dbReference type="InterPro" id="IPR031571">
    <property type="entry name" value="RcpC_dom"/>
</dbReference>
<proteinExistence type="predicted"/>
<dbReference type="RefSeq" id="WP_089609013.1">
    <property type="nucleotide sequence ID" value="NZ_CP022121.1"/>
</dbReference>
<reference evidence="3 4" key="1">
    <citation type="submission" date="2022-08" db="EMBL/GenBank/DDBJ databases">
        <title>Proteogenomics of the novel Dehalobacterium formicoaceticum strain EZ94 highlights a key role of methyltransferases during anaerobic dichloromethane degradation.</title>
        <authorList>
            <person name="Wasmund K."/>
        </authorList>
    </citation>
    <scope>NUCLEOTIDE SEQUENCE [LARGE SCALE GENOMIC DNA]</scope>
    <source>
        <strain evidence="3 4">EZ94</strain>
    </source>
</reference>
<dbReference type="NCBIfam" id="TIGR03177">
    <property type="entry name" value="pilus_cpaB"/>
    <property type="match status" value="1"/>
</dbReference>
<evidence type="ECO:0000256" key="1">
    <source>
        <dbReference type="SAM" id="MobiDB-lite"/>
    </source>
</evidence>
<dbReference type="Proteomes" id="UP001524944">
    <property type="component" value="Unassembled WGS sequence"/>
</dbReference>
<dbReference type="Pfam" id="PF08666">
    <property type="entry name" value="SAF"/>
    <property type="match status" value="1"/>
</dbReference>
<evidence type="ECO:0000259" key="2">
    <source>
        <dbReference type="SMART" id="SM00858"/>
    </source>
</evidence>
<dbReference type="SUPFAM" id="SSF51269">
    <property type="entry name" value="AFP III-like domain"/>
    <property type="match status" value="1"/>
</dbReference>
<dbReference type="EMBL" id="JANPWE010000019">
    <property type="protein sequence ID" value="MCR6547196.1"/>
    <property type="molecule type" value="Genomic_DNA"/>
</dbReference>
<feature type="domain" description="SAF" evidence="2">
    <location>
        <begin position="37"/>
        <end position="99"/>
    </location>
</feature>
<gene>
    <name evidence="3" type="primary">cpaB</name>
    <name evidence="3" type="ORF">NVS47_17050</name>
</gene>
<feature type="region of interest" description="Disordered" evidence="1">
    <location>
        <begin position="178"/>
        <end position="199"/>
    </location>
</feature>
<name>A0ABT1YC02_9FIRM</name>